<dbReference type="Proteomes" id="UP000290289">
    <property type="component" value="Chromosome 5"/>
</dbReference>
<proteinExistence type="predicted"/>
<evidence type="ECO:0000313" key="1">
    <source>
        <dbReference type="EMBL" id="RXH98134.1"/>
    </source>
</evidence>
<sequence>MNISPLHKSPTPPFHSLCSLPPSFSLSSFLYPLSTSSLSCSNASVLRSPMTIKLYLQKPLPFLFPTLKNGDRGFSGQFSAKFSGIGP</sequence>
<gene>
    <name evidence="1" type="ORF">DVH24_010459</name>
</gene>
<organism evidence="1 2">
    <name type="scientific">Malus domestica</name>
    <name type="common">Apple</name>
    <name type="synonym">Pyrus malus</name>
    <dbReference type="NCBI Taxonomy" id="3750"/>
    <lineage>
        <taxon>Eukaryota</taxon>
        <taxon>Viridiplantae</taxon>
        <taxon>Streptophyta</taxon>
        <taxon>Embryophyta</taxon>
        <taxon>Tracheophyta</taxon>
        <taxon>Spermatophyta</taxon>
        <taxon>Magnoliopsida</taxon>
        <taxon>eudicotyledons</taxon>
        <taxon>Gunneridae</taxon>
        <taxon>Pentapetalae</taxon>
        <taxon>rosids</taxon>
        <taxon>fabids</taxon>
        <taxon>Rosales</taxon>
        <taxon>Rosaceae</taxon>
        <taxon>Amygdaloideae</taxon>
        <taxon>Maleae</taxon>
        <taxon>Malus</taxon>
    </lineage>
</organism>
<name>A0A498JWI4_MALDO</name>
<reference evidence="1 2" key="1">
    <citation type="submission" date="2018-10" db="EMBL/GenBank/DDBJ databases">
        <title>A high-quality apple genome assembly.</title>
        <authorList>
            <person name="Hu J."/>
        </authorList>
    </citation>
    <scope>NUCLEOTIDE SEQUENCE [LARGE SCALE GENOMIC DNA]</scope>
    <source>
        <strain evidence="2">cv. HFTH1</strain>
        <tissue evidence="1">Young leaf</tissue>
    </source>
</reference>
<protein>
    <submittedName>
        <fullName evidence="1">Uncharacterized protein</fullName>
    </submittedName>
</protein>
<keyword evidence="2" id="KW-1185">Reference proteome</keyword>
<accession>A0A498JWI4</accession>
<dbReference type="AlphaFoldDB" id="A0A498JWI4"/>
<comment type="caution">
    <text evidence="1">The sequence shown here is derived from an EMBL/GenBank/DDBJ whole genome shotgun (WGS) entry which is preliminary data.</text>
</comment>
<dbReference type="EMBL" id="RDQH01000331">
    <property type="protein sequence ID" value="RXH98134.1"/>
    <property type="molecule type" value="Genomic_DNA"/>
</dbReference>
<evidence type="ECO:0000313" key="2">
    <source>
        <dbReference type="Proteomes" id="UP000290289"/>
    </source>
</evidence>